<comment type="subcellular location">
    <subcellularLocation>
        <location evidence="1">Endoplasmic reticulum</location>
    </subcellularLocation>
    <subcellularLocation>
        <location evidence="3">Golgi apparatus</location>
    </subcellularLocation>
    <subcellularLocation>
        <location evidence="2">Lysosome</location>
    </subcellularLocation>
    <subcellularLocation>
        <location evidence="4">Secreted</location>
    </subcellularLocation>
</comment>
<feature type="domain" description="Peptidase M28" evidence="22">
    <location>
        <begin position="132"/>
        <end position="396"/>
    </location>
</feature>
<evidence type="ECO:0000256" key="21">
    <source>
        <dbReference type="SAM" id="Phobius"/>
    </source>
</evidence>
<evidence type="ECO:0000256" key="20">
    <source>
        <dbReference type="ARBA" id="ARBA00033328"/>
    </source>
</evidence>
<dbReference type="InterPro" id="IPR007484">
    <property type="entry name" value="Peptidase_M28"/>
</dbReference>
<reference evidence="23 24" key="1">
    <citation type="submission" date="2024-04" db="EMBL/GenBank/DDBJ databases">
        <title>Tritrichomonas musculus Genome.</title>
        <authorList>
            <person name="Alves-Ferreira E."/>
            <person name="Grigg M."/>
            <person name="Lorenzi H."/>
            <person name="Galac M."/>
        </authorList>
    </citation>
    <scope>NUCLEOTIDE SEQUENCE [LARGE SCALE GENOMIC DNA]</scope>
    <source>
        <strain evidence="23 24">EAF2021</strain>
    </source>
</reference>
<evidence type="ECO:0000313" key="24">
    <source>
        <dbReference type="Proteomes" id="UP001470230"/>
    </source>
</evidence>
<keyword evidence="24" id="KW-1185">Reference proteome</keyword>
<keyword evidence="21" id="KW-1133">Transmembrane helix</keyword>
<evidence type="ECO:0000256" key="2">
    <source>
        <dbReference type="ARBA" id="ARBA00004371"/>
    </source>
</evidence>
<feature type="transmembrane region" description="Helical" evidence="21">
    <location>
        <begin position="167"/>
        <end position="190"/>
    </location>
</feature>
<dbReference type="SUPFAM" id="SSF53187">
    <property type="entry name" value="Zn-dependent exopeptidases"/>
    <property type="match status" value="1"/>
</dbReference>
<keyword evidence="8" id="KW-0645">Protease</keyword>
<evidence type="ECO:0000313" key="23">
    <source>
        <dbReference type="EMBL" id="KAK8892337.1"/>
    </source>
</evidence>
<evidence type="ECO:0000256" key="7">
    <source>
        <dbReference type="ARBA" id="ARBA00022645"/>
    </source>
</evidence>
<keyword evidence="6" id="KW-0964">Secreted</keyword>
<dbReference type="PANTHER" id="PTHR12053">
    <property type="entry name" value="PROTEASE FAMILY M28 PLASMA GLUTAMATE CARBOXYPEPTIDASE-RELATED"/>
    <property type="match status" value="1"/>
</dbReference>
<evidence type="ECO:0000256" key="14">
    <source>
        <dbReference type="ARBA" id="ARBA00023034"/>
    </source>
</evidence>
<keyword evidence="11" id="KW-0378">Hydrolase</keyword>
<keyword evidence="7" id="KW-0121">Carboxypeptidase</keyword>
<keyword evidence="13" id="KW-0862">Zinc</keyword>
<protein>
    <recommendedName>
        <fullName evidence="5">Carboxypeptidase Q</fullName>
    </recommendedName>
    <alternativeName>
        <fullName evidence="20">Plasma glutamate carboxypeptidase</fullName>
    </alternativeName>
</protein>
<evidence type="ECO:0000256" key="6">
    <source>
        <dbReference type="ARBA" id="ARBA00022525"/>
    </source>
</evidence>
<comment type="caution">
    <text evidence="23">The sequence shown here is derived from an EMBL/GenBank/DDBJ whole genome shotgun (WGS) entry which is preliminary data.</text>
</comment>
<keyword evidence="21" id="KW-0472">Membrane</keyword>
<keyword evidence="14" id="KW-0333">Golgi apparatus</keyword>
<keyword evidence="9" id="KW-0479">Metal-binding</keyword>
<evidence type="ECO:0000256" key="15">
    <source>
        <dbReference type="ARBA" id="ARBA00023049"/>
    </source>
</evidence>
<keyword evidence="17" id="KW-0325">Glycoprotein</keyword>
<keyword evidence="12" id="KW-0256">Endoplasmic reticulum</keyword>
<dbReference type="Pfam" id="PF04389">
    <property type="entry name" value="Peptidase_M28"/>
    <property type="match status" value="1"/>
</dbReference>
<evidence type="ECO:0000256" key="3">
    <source>
        <dbReference type="ARBA" id="ARBA00004555"/>
    </source>
</evidence>
<evidence type="ECO:0000256" key="12">
    <source>
        <dbReference type="ARBA" id="ARBA00022824"/>
    </source>
</evidence>
<dbReference type="Gene3D" id="3.40.630.10">
    <property type="entry name" value="Zn peptidases"/>
    <property type="match status" value="1"/>
</dbReference>
<keyword evidence="10" id="KW-0732">Signal</keyword>
<dbReference type="PANTHER" id="PTHR12053:SF3">
    <property type="entry name" value="CARBOXYPEPTIDASE Q"/>
    <property type="match status" value="1"/>
</dbReference>
<evidence type="ECO:0000256" key="11">
    <source>
        <dbReference type="ARBA" id="ARBA00022801"/>
    </source>
</evidence>
<keyword evidence="15" id="KW-0482">Metalloprotease</keyword>
<dbReference type="EMBL" id="JAPFFF010000004">
    <property type="protein sequence ID" value="KAK8892337.1"/>
    <property type="molecule type" value="Genomic_DNA"/>
</dbReference>
<evidence type="ECO:0000256" key="1">
    <source>
        <dbReference type="ARBA" id="ARBA00004240"/>
    </source>
</evidence>
<evidence type="ECO:0000256" key="18">
    <source>
        <dbReference type="ARBA" id="ARBA00023228"/>
    </source>
</evidence>
<evidence type="ECO:0000259" key="22">
    <source>
        <dbReference type="Pfam" id="PF04389"/>
    </source>
</evidence>
<evidence type="ECO:0000256" key="4">
    <source>
        <dbReference type="ARBA" id="ARBA00004613"/>
    </source>
</evidence>
<evidence type="ECO:0000256" key="19">
    <source>
        <dbReference type="ARBA" id="ARBA00025833"/>
    </source>
</evidence>
<comment type="subunit">
    <text evidence="19">Homodimer. The monomeric form is inactive while the homodimer is active.</text>
</comment>
<gene>
    <name evidence="23" type="ORF">M9Y10_029563</name>
</gene>
<evidence type="ECO:0000256" key="9">
    <source>
        <dbReference type="ARBA" id="ARBA00022723"/>
    </source>
</evidence>
<organism evidence="23 24">
    <name type="scientific">Tritrichomonas musculus</name>
    <dbReference type="NCBI Taxonomy" id="1915356"/>
    <lineage>
        <taxon>Eukaryota</taxon>
        <taxon>Metamonada</taxon>
        <taxon>Parabasalia</taxon>
        <taxon>Tritrichomonadida</taxon>
        <taxon>Tritrichomonadidae</taxon>
        <taxon>Tritrichomonas</taxon>
    </lineage>
</organism>
<evidence type="ECO:0000256" key="5">
    <source>
        <dbReference type="ARBA" id="ARBA00014116"/>
    </source>
</evidence>
<dbReference type="InterPro" id="IPR039866">
    <property type="entry name" value="CPQ"/>
</dbReference>
<evidence type="ECO:0000256" key="13">
    <source>
        <dbReference type="ARBA" id="ARBA00022833"/>
    </source>
</evidence>
<dbReference type="Proteomes" id="UP001470230">
    <property type="component" value="Unassembled WGS sequence"/>
</dbReference>
<name>A0ABR2KPI0_9EUKA</name>
<keyword evidence="16" id="KW-0865">Zymogen</keyword>
<accession>A0ABR2KPI0</accession>
<evidence type="ECO:0000256" key="16">
    <source>
        <dbReference type="ARBA" id="ARBA00023145"/>
    </source>
</evidence>
<proteinExistence type="predicted"/>
<sequence length="409" mass="46465">MSNQNKLFFTDEEIKTMEDNSFQRVDDLIDKYGPRLSGSQACLSTADSLYKEIQEITDSSSTQDFKLHPNAFLGWVSLLARLFYVTYPFFLMNCPIVSAIAMLVGDLIVVFEFFFYKEFTDCLYPEVTGRNAFGTIEPSEKVESTVIISGHHDSAPIFTLLYEHPHLYIPHLVSSYFFIFFLCFASIYGLFRPVSIYVRLFGAIGLYPVYSFLNFPGKEGTPGAGDNLIASSVAIEIGKFLRKKKLLKNTRIILISFDSEEAGLRGSRHYFQDHKDDFKDQTVYHVNVDSCYFLDHLTYLTSDINCMQKLSQELVDELISIAKEFGVDSHGEPMHMFMGATDAAEAAKIGIHATTILGIPMDGNTKKKVVYHTPDDTTQYIERPIINILLKMILRFVQKVDDGSFKIQK</sequence>
<keyword evidence="21" id="KW-0812">Transmembrane</keyword>
<evidence type="ECO:0000256" key="17">
    <source>
        <dbReference type="ARBA" id="ARBA00023180"/>
    </source>
</evidence>
<keyword evidence="18" id="KW-0458">Lysosome</keyword>
<feature type="transmembrane region" description="Helical" evidence="21">
    <location>
        <begin position="96"/>
        <end position="116"/>
    </location>
</feature>
<feature type="transmembrane region" description="Helical" evidence="21">
    <location>
        <begin position="196"/>
        <end position="213"/>
    </location>
</feature>
<evidence type="ECO:0000256" key="10">
    <source>
        <dbReference type="ARBA" id="ARBA00022729"/>
    </source>
</evidence>
<evidence type="ECO:0000256" key="8">
    <source>
        <dbReference type="ARBA" id="ARBA00022670"/>
    </source>
</evidence>